<sequence length="170" mass="18655">MSWDEDGTPHPLAQRRTGHSELEPELLPEVRELEVLGWEPAPEDLRWVFLPYVWPPAARTWVRDRSTRWAVETSLDGHGHITGVECAPLPASDLHELDREPDEVLAGLGLPPRPPGRLWLLRPVGPFPTVEAVLGHLDALAAGRGVEPGPSTEFLTLARAELAALAEADA</sequence>
<dbReference type="EMBL" id="CP108264">
    <property type="protein sequence ID" value="WTU75121.1"/>
    <property type="molecule type" value="Genomic_DNA"/>
</dbReference>
<protein>
    <submittedName>
        <fullName evidence="2">DUF5956 family protein</fullName>
    </submittedName>
</protein>
<proteinExistence type="predicted"/>
<dbReference type="Pfam" id="PF19381">
    <property type="entry name" value="DUF5956"/>
    <property type="match status" value="1"/>
</dbReference>
<reference evidence="2" key="1">
    <citation type="submission" date="2022-10" db="EMBL/GenBank/DDBJ databases">
        <title>The complete genomes of actinobacterial strains from the NBC collection.</title>
        <authorList>
            <person name="Joergensen T.S."/>
            <person name="Alvarez Arevalo M."/>
            <person name="Sterndorff E.B."/>
            <person name="Faurdal D."/>
            <person name="Vuksanovic O."/>
            <person name="Mourched A.-S."/>
            <person name="Charusanti P."/>
            <person name="Shaw S."/>
            <person name="Blin K."/>
            <person name="Weber T."/>
        </authorList>
    </citation>
    <scope>NUCLEOTIDE SEQUENCE</scope>
    <source>
        <strain evidence="2">NBC_00049</strain>
    </source>
</reference>
<dbReference type="InterPro" id="IPR046000">
    <property type="entry name" value="DUF5956"/>
</dbReference>
<dbReference type="AlphaFoldDB" id="A0AAU2JTN5"/>
<evidence type="ECO:0000256" key="1">
    <source>
        <dbReference type="SAM" id="MobiDB-lite"/>
    </source>
</evidence>
<evidence type="ECO:0000313" key="2">
    <source>
        <dbReference type="EMBL" id="WTU75121.1"/>
    </source>
</evidence>
<organism evidence="2">
    <name type="scientific">Streptomyces sp. NBC_00049</name>
    <dbReference type="NCBI Taxonomy" id="2903617"/>
    <lineage>
        <taxon>Bacteria</taxon>
        <taxon>Bacillati</taxon>
        <taxon>Actinomycetota</taxon>
        <taxon>Actinomycetes</taxon>
        <taxon>Kitasatosporales</taxon>
        <taxon>Streptomycetaceae</taxon>
        <taxon>Streptomyces</taxon>
    </lineage>
</organism>
<accession>A0AAU2JTN5</accession>
<gene>
    <name evidence="2" type="ORF">OG327_18365</name>
</gene>
<feature type="region of interest" description="Disordered" evidence="1">
    <location>
        <begin position="1"/>
        <end position="23"/>
    </location>
</feature>
<name>A0AAU2JTN5_9ACTN</name>